<dbReference type="EMBL" id="NKJJ02000001">
    <property type="protein sequence ID" value="TPR01612.1"/>
    <property type="molecule type" value="Genomic_DNA"/>
</dbReference>
<proteinExistence type="predicted"/>
<accession>A0A505HVM3</accession>
<dbReference type="AlphaFoldDB" id="A0A505HVM3"/>
<reference evidence="2" key="1">
    <citation type="submission" date="2018-10" db="EMBL/GenBank/DDBJ databases">
        <title>FDA dAtabase for Regulatory Grade micrObial Sequences (FDA-ARGOS): Supporting development and validation of Infectious Disease Dx tests.</title>
        <authorList>
            <person name="Kerrigan L."/>
            <person name="Tallon L."/>
            <person name="Sadzewicz L."/>
            <person name="Sengamalay N."/>
            <person name="Ott S."/>
            <person name="Godinez A."/>
            <person name="Nagaraj S."/>
            <person name="Vavikolanu K."/>
            <person name="Nadendla S."/>
            <person name="George J."/>
            <person name="Sichtig H."/>
        </authorList>
    </citation>
    <scope>NUCLEOTIDE SEQUENCE [LARGE SCALE GENOMIC DNA]</scope>
    <source>
        <strain evidence="2">FDAARGOS_311</strain>
    </source>
</reference>
<protein>
    <submittedName>
        <fullName evidence="1">Per1-like family protein</fullName>
    </submittedName>
</protein>
<evidence type="ECO:0000313" key="1">
    <source>
        <dbReference type="EMBL" id="TPR01612.1"/>
    </source>
</evidence>
<evidence type="ECO:0000313" key="2">
    <source>
        <dbReference type="Proteomes" id="UP000197666"/>
    </source>
</evidence>
<dbReference type="Proteomes" id="UP000197666">
    <property type="component" value="Unassembled WGS sequence"/>
</dbReference>
<organism evidence="1 2">
    <name type="scientific">Aspergillus niger</name>
    <dbReference type="NCBI Taxonomy" id="5061"/>
    <lineage>
        <taxon>Eukaryota</taxon>
        <taxon>Fungi</taxon>
        <taxon>Dikarya</taxon>
        <taxon>Ascomycota</taxon>
        <taxon>Pezizomycotina</taxon>
        <taxon>Eurotiomycetes</taxon>
        <taxon>Eurotiomycetidae</taxon>
        <taxon>Eurotiales</taxon>
        <taxon>Aspergillaceae</taxon>
        <taxon>Aspergillus</taxon>
        <taxon>Aspergillus subgen. Circumdati</taxon>
    </lineage>
</organism>
<comment type="caution">
    <text evidence="1">The sequence shown here is derived from an EMBL/GenBank/DDBJ whole genome shotgun (WGS) entry which is preliminary data.</text>
</comment>
<gene>
    <name evidence="1" type="ORF">CAN33_0040175</name>
</gene>
<name>A0A505HVM3_ASPNG</name>
<sequence>MAYSPLNFKRSALVDAKAPLKYDSILEALSASLASNNFAPKALKGSHEFFPFMPLPRYGDITTPLADDFPIRKACVRTPYCECLSVLEALFASSEAWYPLRSTSSTDDTYSEDTSTDPLNHQLVCTG</sequence>